<feature type="region of interest" description="Disordered" evidence="1">
    <location>
        <begin position="352"/>
        <end position="372"/>
    </location>
</feature>
<feature type="region of interest" description="Disordered" evidence="1">
    <location>
        <begin position="26"/>
        <end position="59"/>
    </location>
</feature>
<proteinExistence type="predicted"/>
<feature type="compositionally biased region" description="Polar residues" evidence="1">
    <location>
        <begin position="47"/>
        <end position="56"/>
    </location>
</feature>
<dbReference type="AlphaFoldDB" id="A0A060S3H7"/>
<protein>
    <submittedName>
        <fullName evidence="2">Uncharacterized protein</fullName>
    </submittedName>
</protein>
<dbReference type="OrthoDB" id="3061698at2759"/>
<keyword evidence="3" id="KW-1185">Reference proteome</keyword>
<comment type="caution">
    <text evidence="2">The sequence shown here is derived from an EMBL/GenBank/DDBJ whole genome shotgun (WGS) entry which is preliminary data.</text>
</comment>
<organism evidence="2 3">
    <name type="scientific">Pycnoporus cinnabarinus</name>
    <name type="common">Cinnabar-red polypore</name>
    <name type="synonym">Trametes cinnabarina</name>
    <dbReference type="NCBI Taxonomy" id="5643"/>
    <lineage>
        <taxon>Eukaryota</taxon>
        <taxon>Fungi</taxon>
        <taxon>Dikarya</taxon>
        <taxon>Basidiomycota</taxon>
        <taxon>Agaricomycotina</taxon>
        <taxon>Agaricomycetes</taxon>
        <taxon>Polyporales</taxon>
        <taxon>Polyporaceae</taxon>
        <taxon>Trametes</taxon>
    </lineage>
</organism>
<feature type="compositionally biased region" description="Basic and acidic residues" evidence="1">
    <location>
        <begin position="188"/>
        <end position="203"/>
    </location>
</feature>
<dbReference type="OMA" id="KPACIAL"/>
<dbReference type="HOGENOM" id="CLU_744226_0_0_1"/>
<sequence>MIKSTKGRRASVGRFLLDVIKPNPTLGKRAREDDSDGLTKTMRRASRSQPLTSTTPAVDHNPACIALQNEDAEEDAIVITALNVVPFCCHADLVTMNRAQLLGVADCLNRKLPRAMQIDTSASRSDAFIRNSVELLVGLRKEMPQASKRAYSRSVYETPRIVPSSPASPLAGRSRSNMSLGTPALAMLREEDEGHSRESEGRPQKRRRMAPLPSTPTLDPRRPITRSQSHRVAPLVTNAQSPSTNPRVLRTRSQKLPERMPLYPVNAHANVTVTRGRSVTRGKDGYSAKRASFAMTSTPKKRALAAVNSPESGSPRFRAILAGMPAARGGRERRSSRLGDESADMDEFTFGIDGLTMPPAEPDCSDMDITSG</sequence>
<gene>
    <name evidence="2" type="ORF">BN946_scf184777.g2</name>
</gene>
<evidence type="ECO:0000313" key="2">
    <source>
        <dbReference type="EMBL" id="CDO68972.1"/>
    </source>
</evidence>
<feature type="region of interest" description="Disordered" evidence="1">
    <location>
        <begin position="160"/>
        <end position="248"/>
    </location>
</feature>
<dbReference type="EMBL" id="CCBP010000030">
    <property type="protein sequence ID" value="CDO68972.1"/>
    <property type="molecule type" value="Genomic_DNA"/>
</dbReference>
<dbReference type="STRING" id="5643.A0A060S3H7"/>
<name>A0A060S3H7_PYCCI</name>
<dbReference type="Proteomes" id="UP000029665">
    <property type="component" value="Unassembled WGS sequence"/>
</dbReference>
<accession>A0A060S3H7</accession>
<evidence type="ECO:0000313" key="3">
    <source>
        <dbReference type="Proteomes" id="UP000029665"/>
    </source>
</evidence>
<feature type="compositionally biased region" description="Polar residues" evidence="1">
    <location>
        <begin position="237"/>
        <end position="246"/>
    </location>
</feature>
<reference evidence="2" key="1">
    <citation type="submission" date="2014-01" db="EMBL/GenBank/DDBJ databases">
        <title>The genome of the white-rot fungus Pycnoporus cinnabarinus: a basidiomycete model with a versatile arsenal for lignocellulosic biomass breakdown.</title>
        <authorList>
            <person name="Levasseur A."/>
            <person name="Lomascolo A."/>
            <person name="Ruiz-Duenas F.J."/>
            <person name="Uzan E."/>
            <person name="Piumi F."/>
            <person name="Kues U."/>
            <person name="Ram A.F.J."/>
            <person name="Murat C."/>
            <person name="Haon M."/>
            <person name="Benoit I."/>
            <person name="Arfi Y."/>
            <person name="Chevret D."/>
            <person name="Drula E."/>
            <person name="Kwon M.J."/>
            <person name="Gouret P."/>
            <person name="Lesage-Meessen L."/>
            <person name="Lombard V."/>
            <person name="Mariette J."/>
            <person name="Noirot C."/>
            <person name="Park J."/>
            <person name="Patyshakuliyeva A."/>
            <person name="Wieneger R.A.B."/>
            <person name="Wosten H.A.B."/>
            <person name="Martin F."/>
            <person name="Coutinho P.M."/>
            <person name="de Vries R."/>
            <person name="Martinez A.T."/>
            <person name="Klopp C."/>
            <person name="Pontarotti P."/>
            <person name="Henrissat B."/>
            <person name="Record E."/>
        </authorList>
    </citation>
    <scope>NUCLEOTIDE SEQUENCE [LARGE SCALE GENOMIC DNA]</scope>
    <source>
        <strain evidence="2">BRFM137</strain>
    </source>
</reference>
<evidence type="ECO:0000256" key="1">
    <source>
        <dbReference type="SAM" id="MobiDB-lite"/>
    </source>
</evidence>